<reference evidence="10 11" key="1">
    <citation type="journal article" date="2015" name="Elife">
        <title>Unprecedented genomic diversity of RNA viruses in arthropods reveals the ancestry of negative-sense RNA viruses.</title>
        <authorList>
            <person name="Li C.X."/>
            <person name="Shi M."/>
            <person name="Tian J.H."/>
            <person name="Lin X.D."/>
            <person name="Kang Y.J."/>
            <person name="Chen L.J."/>
            <person name="Qin X.C."/>
            <person name="Xu J."/>
            <person name="Holmes E.C."/>
            <person name="Zhang Y.Z."/>
        </authorList>
    </citation>
    <scope>NUCLEOTIDE SEQUENCE [LARGE SCALE GENOMIC DNA]</scope>
    <source>
        <strain evidence="10 11">SYY1-9</strain>
    </source>
</reference>
<dbReference type="GO" id="GO:0030430">
    <property type="term" value="C:host cell cytoplasm"/>
    <property type="evidence" value="ECO:0007669"/>
    <property type="project" value="UniProtKB-SubCell"/>
</dbReference>
<evidence type="ECO:0000256" key="5">
    <source>
        <dbReference type="ARBA" id="ARBA00022844"/>
    </source>
</evidence>
<gene>
    <name evidence="10" type="primary">N</name>
</gene>
<dbReference type="RefSeq" id="YP_009304999.1">
    <property type="nucleotide sequence ID" value="NC_031297.1"/>
</dbReference>
<evidence type="ECO:0000313" key="10">
    <source>
        <dbReference type="EMBL" id="AJG39320.1"/>
    </source>
</evidence>
<keyword evidence="4" id="KW-0167">Capsid protein</keyword>
<keyword evidence="6" id="KW-0694">RNA-binding</keyword>
<dbReference type="Proteomes" id="UP000207669">
    <property type="component" value="Genome"/>
</dbReference>
<dbReference type="KEGG" id="vg:29126914"/>
<comment type="subcellular location">
    <subcellularLocation>
        <location evidence="1">Host cytoplasm</location>
    </subcellularLocation>
    <subcellularLocation>
        <location evidence="2">Virion</location>
    </subcellularLocation>
</comment>
<keyword evidence="7 10" id="KW-0543">Viral nucleoprotein</keyword>
<evidence type="ECO:0000256" key="8">
    <source>
        <dbReference type="ARBA" id="ARBA00023200"/>
    </source>
</evidence>
<evidence type="ECO:0000256" key="6">
    <source>
        <dbReference type="ARBA" id="ARBA00022884"/>
    </source>
</evidence>
<dbReference type="GO" id="GO:0019013">
    <property type="term" value="C:viral nucleocapsid"/>
    <property type="evidence" value="ECO:0007669"/>
    <property type="project" value="UniProtKB-KW"/>
</dbReference>
<evidence type="ECO:0000256" key="9">
    <source>
        <dbReference type="ARBA" id="ARBA00033344"/>
    </source>
</evidence>
<keyword evidence="8" id="KW-1035">Host cytoplasm</keyword>
<name>A0A0B5KKS7_9VIRU</name>
<dbReference type="InterPro" id="IPR009522">
    <property type="entry name" value="Capsid_Phlebovir/Tenuivir"/>
</dbReference>
<dbReference type="EMBL" id="KM817749">
    <property type="protein sequence ID" value="AJG39320.1"/>
    <property type="molecule type" value="Viral_cRNA"/>
</dbReference>
<evidence type="ECO:0000256" key="2">
    <source>
        <dbReference type="ARBA" id="ARBA00004328"/>
    </source>
</evidence>
<evidence type="ECO:0000256" key="7">
    <source>
        <dbReference type="ARBA" id="ARBA00023086"/>
    </source>
</evidence>
<protein>
    <recommendedName>
        <fullName evidence="3">Nucleoprotein</fullName>
    </recommendedName>
    <alternativeName>
        <fullName evidence="9">Nucleocapsid protein</fullName>
    </alternativeName>
</protein>
<evidence type="ECO:0000256" key="4">
    <source>
        <dbReference type="ARBA" id="ARBA00022561"/>
    </source>
</evidence>
<evidence type="ECO:0000256" key="3">
    <source>
        <dbReference type="ARBA" id="ARBA00014389"/>
    </source>
</evidence>
<sequence length="270" mass="30437">MSTDWEQIYQEVLSQLESDGYEALIALQRTFAYQGFDPVVTASFIKKKEPTAQIRAKDIYTMIILFITRGNKFEKIMRKSTEDAKKTMVSLKNKYAIVSGRPTKNEDITLARVAATFPMITFKVVEAVKPSRPAEQWLTTKGIVITKPTLKTPGAFALLKRNMEAKKSEMDTIKCLLLIQHAESEIINAQNQSYRSKSLEEKLQDLLLYARAAFNNAMTSEDDRSTFTNALNSDLRDVKRKLVDQFASIFGSSNDSVISASFFGSNEVEA</sequence>
<dbReference type="GO" id="GO:0003723">
    <property type="term" value="F:RNA binding"/>
    <property type="evidence" value="ECO:0007669"/>
    <property type="project" value="UniProtKB-KW"/>
</dbReference>
<dbReference type="OrthoDB" id="11777at10239"/>
<evidence type="ECO:0000256" key="1">
    <source>
        <dbReference type="ARBA" id="ARBA00004192"/>
    </source>
</evidence>
<proteinExistence type="predicted"/>
<accession>A0A0B5KKS7</accession>
<organism evidence="10 11">
    <name type="scientific">Wuhan Fly Virus 1</name>
    <dbReference type="NCBI Taxonomy" id="1608101"/>
    <lineage>
        <taxon>Viruses</taxon>
        <taxon>Riboviria</taxon>
        <taxon>Orthornavirae</taxon>
        <taxon>Negarnaviricota</taxon>
        <taxon>Polyploviricotina</taxon>
        <taxon>Bunyaviricetes</taxon>
        <taxon>Hareavirales</taxon>
        <taxon>Phenuiviridae</taxon>
        <taxon>Phasivirus</taxon>
        <taxon>Phasivirus wuhanense</taxon>
    </lineage>
</organism>
<keyword evidence="11" id="KW-1185">Reference proteome</keyword>
<evidence type="ECO:0000313" key="11">
    <source>
        <dbReference type="Proteomes" id="UP000207669"/>
    </source>
</evidence>
<dbReference type="GeneID" id="29126914"/>
<dbReference type="Pfam" id="PF05733">
    <property type="entry name" value="Tenui_N"/>
    <property type="match status" value="1"/>
</dbReference>
<keyword evidence="5" id="KW-0946">Virion</keyword>